<evidence type="ECO:0000256" key="2">
    <source>
        <dbReference type="ARBA" id="ARBA00022598"/>
    </source>
</evidence>
<name>A0A4R3IBQ2_9GAMM</name>
<dbReference type="Pfam" id="PF00152">
    <property type="entry name" value="tRNA-synt_2"/>
    <property type="match status" value="1"/>
</dbReference>
<dbReference type="GO" id="GO:0005829">
    <property type="term" value="C:cytosol"/>
    <property type="evidence" value="ECO:0007669"/>
    <property type="project" value="TreeGrafter"/>
</dbReference>
<keyword evidence="8" id="KW-1185">Reference proteome</keyword>
<evidence type="ECO:0000256" key="3">
    <source>
        <dbReference type="ARBA" id="ARBA00022741"/>
    </source>
</evidence>
<dbReference type="InterPro" id="IPR004525">
    <property type="entry name" value="EpmA"/>
</dbReference>
<keyword evidence="7" id="KW-0030">Aminoacyl-tRNA synthetase</keyword>
<evidence type="ECO:0000256" key="5">
    <source>
        <dbReference type="ARBA" id="ARBA00052794"/>
    </source>
</evidence>
<comment type="subunit">
    <text evidence="1">Homodimer.</text>
</comment>
<keyword evidence="2" id="KW-0436">Ligase</keyword>
<dbReference type="PANTHER" id="PTHR42918">
    <property type="entry name" value="LYSYL-TRNA SYNTHETASE"/>
    <property type="match status" value="1"/>
</dbReference>
<dbReference type="InterPro" id="IPR018149">
    <property type="entry name" value="Lys-tRNA-synth_II_C"/>
</dbReference>
<dbReference type="GO" id="GO:0005524">
    <property type="term" value="F:ATP binding"/>
    <property type="evidence" value="ECO:0007669"/>
    <property type="project" value="UniProtKB-KW"/>
</dbReference>
<dbReference type="PRINTS" id="PR00982">
    <property type="entry name" value="TRNASYNTHLYS"/>
</dbReference>
<comment type="caution">
    <text evidence="7">The sequence shown here is derived from an EMBL/GenBank/DDBJ whole genome shotgun (WGS) entry which is preliminary data.</text>
</comment>
<dbReference type="NCBIfam" id="NF006828">
    <property type="entry name" value="PRK09350.1"/>
    <property type="match status" value="1"/>
</dbReference>
<dbReference type="PANTHER" id="PTHR42918:SF6">
    <property type="entry name" value="ELONGATION FACTOR P--(R)-BETA-LYSINE LIGASE"/>
    <property type="match status" value="1"/>
</dbReference>
<evidence type="ECO:0000313" key="7">
    <source>
        <dbReference type="EMBL" id="TCS43045.1"/>
    </source>
</evidence>
<dbReference type="InterPro" id="IPR045864">
    <property type="entry name" value="aa-tRNA-synth_II/BPL/LPL"/>
</dbReference>
<dbReference type="Proteomes" id="UP000295793">
    <property type="component" value="Unassembled WGS sequence"/>
</dbReference>
<reference evidence="7 8" key="1">
    <citation type="submission" date="2019-03" db="EMBL/GenBank/DDBJ databases">
        <title>Genomic Encyclopedia of Archaeal and Bacterial Type Strains, Phase II (KMG-II): from individual species to whole genera.</title>
        <authorList>
            <person name="Goeker M."/>
        </authorList>
    </citation>
    <scope>NUCLEOTIDE SEQUENCE [LARGE SCALE GENOMIC DNA]</scope>
    <source>
        <strain evidence="7 8">DSM 15388</strain>
    </source>
</reference>
<dbReference type="SUPFAM" id="SSF55681">
    <property type="entry name" value="Class II aaRS and biotin synthetases"/>
    <property type="match status" value="1"/>
</dbReference>
<comment type="catalytic activity">
    <reaction evidence="5">
        <text>D-beta-lysine + L-lysyl-[protein] + ATP = N(6)-((3R)-3,6-diaminohexanoyl)-L-lysyl-[protein] + AMP + diphosphate + H(+)</text>
        <dbReference type="Rhea" id="RHEA:83435"/>
        <dbReference type="Rhea" id="RHEA-COMP:9752"/>
        <dbReference type="Rhea" id="RHEA-COMP:20131"/>
        <dbReference type="ChEBI" id="CHEBI:15378"/>
        <dbReference type="ChEBI" id="CHEBI:29969"/>
        <dbReference type="ChEBI" id="CHEBI:30616"/>
        <dbReference type="ChEBI" id="CHEBI:33019"/>
        <dbReference type="ChEBI" id="CHEBI:84138"/>
        <dbReference type="ChEBI" id="CHEBI:156053"/>
        <dbReference type="ChEBI" id="CHEBI:456215"/>
    </reaction>
    <physiologicalReaction direction="left-to-right" evidence="5">
        <dbReference type="Rhea" id="RHEA:83436"/>
    </physiologicalReaction>
</comment>
<dbReference type="GO" id="GO:0006430">
    <property type="term" value="P:lysyl-tRNA aminoacylation"/>
    <property type="evidence" value="ECO:0007669"/>
    <property type="project" value="InterPro"/>
</dbReference>
<dbReference type="GO" id="GO:0004824">
    <property type="term" value="F:lysine-tRNA ligase activity"/>
    <property type="evidence" value="ECO:0007669"/>
    <property type="project" value="InterPro"/>
</dbReference>
<accession>A0A4R3IBQ2</accession>
<dbReference type="InterPro" id="IPR004364">
    <property type="entry name" value="Aa-tRNA-synt_II"/>
</dbReference>
<dbReference type="EMBL" id="SLZR01000002">
    <property type="protein sequence ID" value="TCS43045.1"/>
    <property type="molecule type" value="Genomic_DNA"/>
</dbReference>
<keyword evidence="3" id="KW-0547">Nucleotide-binding</keyword>
<evidence type="ECO:0000256" key="4">
    <source>
        <dbReference type="ARBA" id="ARBA00022840"/>
    </source>
</evidence>
<dbReference type="OrthoDB" id="9802326at2"/>
<keyword evidence="4" id="KW-0067">ATP-binding</keyword>
<dbReference type="NCBIfam" id="TIGR00462">
    <property type="entry name" value="genX"/>
    <property type="match status" value="1"/>
</dbReference>
<protein>
    <submittedName>
        <fullName evidence="7">Lysyl-tRNA synthetase class 2</fullName>
    </submittedName>
</protein>
<evidence type="ECO:0000259" key="6">
    <source>
        <dbReference type="PROSITE" id="PS50862"/>
    </source>
</evidence>
<evidence type="ECO:0000256" key="1">
    <source>
        <dbReference type="ARBA" id="ARBA00011738"/>
    </source>
</evidence>
<proteinExistence type="predicted"/>
<dbReference type="GO" id="GO:0000049">
    <property type="term" value="F:tRNA binding"/>
    <property type="evidence" value="ECO:0007669"/>
    <property type="project" value="TreeGrafter"/>
</dbReference>
<dbReference type="FunFam" id="3.30.930.10:FF:000017">
    <property type="entry name" value="Elongation factor P--(R)-beta-lysine ligase"/>
    <property type="match status" value="1"/>
</dbReference>
<evidence type="ECO:0000313" key="8">
    <source>
        <dbReference type="Proteomes" id="UP000295793"/>
    </source>
</evidence>
<dbReference type="InterPro" id="IPR006195">
    <property type="entry name" value="aa-tRNA-synth_II"/>
</dbReference>
<organism evidence="7 8">
    <name type="scientific">Reinekea marinisedimentorum</name>
    <dbReference type="NCBI Taxonomy" id="230495"/>
    <lineage>
        <taxon>Bacteria</taxon>
        <taxon>Pseudomonadati</taxon>
        <taxon>Pseudomonadota</taxon>
        <taxon>Gammaproteobacteria</taxon>
        <taxon>Oceanospirillales</taxon>
        <taxon>Saccharospirillaceae</taxon>
        <taxon>Reinekea</taxon>
    </lineage>
</organism>
<dbReference type="PROSITE" id="PS50862">
    <property type="entry name" value="AA_TRNA_LIGASE_II"/>
    <property type="match status" value="1"/>
</dbReference>
<dbReference type="Gene3D" id="3.30.930.10">
    <property type="entry name" value="Bira Bifunctional Protein, Domain 2"/>
    <property type="match status" value="1"/>
</dbReference>
<dbReference type="AlphaFoldDB" id="A0A4R3IBQ2"/>
<gene>
    <name evidence="7" type="ORF">BCF53_10268</name>
</gene>
<sequence length="333" mass="37968">MHKAADAAFFFDYFREITLSESWKPNASIDSLIERAKVVRSIRQFFEHKNVLEVETPILSRASGTDVQLSQWQTSNGYFMHTSPEFAMKRLLAAGSGDIFQMARVFRLDECGRRHNPEFTMLEWYRLGFDEFQLMDEVAELVRGLASQPELPVVQLSYKQAFSRFALPCPHTAAVDELRRTCNQQLNCDAADWTRDDCLDALMSMVVEPGLPPEQLTFVYDYPRQQAALARFREVDGCTVARRFELYWQGMELANGYYELSDITEQKRRFEEEAHLRAAMGVQKPVIDHNFLAALEHGLPDCAGVALGVDRLVMVLLGQADIGGVMAFTQDRS</sequence>
<feature type="domain" description="Aminoacyl-transfer RNA synthetases class-II family profile" evidence="6">
    <location>
        <begin position="35"/>
        <end position="333"/>
    </location>
</feature>